<evidence type="ECO:0000313" key="4">
    <source>
        <dbReference type="Proteomes" id="UP000295096"/>
    </source>
</evidence>
<dbReference type="InterPro" id="IPR006121">
    <property type="entry name" value="HMA_dom"/>
</dbReference>
<dbReference type="Gene3D" id="3.30.70.100">
    <property type="match status" value="1"/>
</dbReference>
<organism evidence="3 4">
    <name type="scientific">Dankookia rubra</name>
    <dbReference type="NCBI Taxonomy" id="1442381"/>
    <lineage>
        <taxon>Bacteria</taxon>
        <taxon>Pseudomonadati</taxon>
        <taxon>Pseudomonadota</taxon>
        <taxon>Alphaproteobacteria</taxon>
        <taxon>Acetobacterales</taxon>
        <taxon>Roseomonadaceae</taxon>
        <taxon>Dankookia</taxon>
    </lineage>
</organism>
<dbReference type="PROSITE" id="PS01047">
    <property type="entry name" value="HMA_1"/>
    <property type="match status" value="1"/>
</dbReference>
<dbReference type="AlphaFoldDB" id="A0A4R5QH77"/>
<dbReference type="InterPro" id="IPR036163">
    <property type="entry name" value="HMA_dom_sf"/>
</dbReference>
<feature type="domain" description="HMA" evidence="2">
    <location>
        <begin position="4"/>
        <end position="67"/>
    </location>
</feature>
<dbReference type="InterPro" id="IPR017969">
    <property type="entry name" value="Heavy-metal-associated_CS"/>
</dbReference>
<dbReference type="SUPFAM" id="SSF55008">
    <property type="entry name" value="HMA, heavy metal-associated domain"/>
    <property type="match status" value="1"/>
</dbReference>
<evidence type="ECO:0000313" key="3">
    <source>
        <dbReference type="EMBL" id="TDH62108.1"/>
    </source>
</evidence>
<accession>A0A4R5QH77</accession>
<dbReference type="EMBL" id="SMSJ01000014">
    <property type="protein sequence ID" value="TDH62108.1"/>
    <property type="molecule type" value="Genomic_DNA"/>
</dbReference>
<keyword evidence="4" id="KW-1185">Reference proteome</keyword>
<reference evidence="3 4" key="1">
    <citation type="journal article" date="2016" name="J. Microbiol.">
        <title>Dankookia rubra gen. nov., sp. nov., an alphaproteobacterium isolated from sediment of a shallow stream.</title>
        <authorList>
            <person name="Kim W.H."/>
            <person name="Kim D.H."/>
            <person name="Kang K."/>
            <person name="Ahn T.Y."/>
        </authorList>
    </citation>
    <scope>NUCLEOTIDE SEQUENCE [LARGE SCALE GENOMIC DNA]</scope>
    <source>
        <strain evidence="3 4">JCM30602</strain>
    </source>
</reference>
<dbReference type="Pfam" id="PF00403">
    <property type="entry name" value="HMA"/>
    <property type="match status" value="1"/>
</dbReference>
<keyword evidence="1" id="KW-0479">Metal-binding</keyword>
<name>A0A4R5QH77_9PROT</name>
<protein>
    <submittedName>
        <fullName evidence="3">Copper chaperone</fullName>
    </submittedName>
</protein>
<proteinExistence type="predicted"/>
<comment type="caution">
    <text evidence="3">The sequence shown here is derived from an EMBL/GenBank/DDBJ whole genome shotgun (WGS) entry which is preliminary data.</text>
</comment>
<dbReference type="Proteomes" id="UP000295096">
    <property type="component" value="Unassembled WGS sequence"/>
</dbReference>
<gene>
    <name evidence="3" type="ORF">E2C06_13065</name>
</gene>
<evidence type="ECO:0000256" key="1">
    <source>
        <dbReference type="ARBA" id="ARBA00022723"/>
    </source>
</evidence>
<sequence length="71" mass="7372">MEVGMVVFRVPNMSCGGCARAVQAALRTAALGAEVEVDLRRREVSVAGAPDADGLARALRDAGFAGERLDV</sequence>
<dbReference type="GO" id="GO:0046872">
    <property type="term" value="F:metal ion binding"/>
    <property type="evidence" value="ECO:0007669"/>
    <property type="project" value="UniProtKB-KW"/>
</dbReference>
<dbReference type="CDD" id="cd00371">
    <property type="entry name" value="HMA"/>
    <property type="match status" value="1"/>
</dbReference>
<dbReference type="PROSITE" id="PS50846">
    <property type="entry name" value="HMA_2"/>
    <property type="match status" value="1"/>
</dbReference>
<evidence type="ECO:0000259" key="2">
    <source>
        <dbReference type="PROSITE" id="PS50846"/>
    </source>
</evidence>